<keyword evidence="5" id="KW-0680">Restriction system</keyword>
<dbReference type="PANTHER" id="PTHR33841:SF6">
    <property type="entry name" value="TYPE II METHYLTRANSFERASE M.HINDII"/>
    <property type="match status" value="1"/>
</dbReference>
<evidence type="ECO:0000313" key="10">
    <source>
        <dbReference type="Proteomes" id="UP000645676"/>
    </source>
</evidence>
<comment type="caution">
    <text evidence="9">The sequence shown here is derived from an EMBL/GenBank/DDBJ whole genome shotgun (WGS) entry which is preliminary data.</text>
</comment>
<dbReference type="SUPFAM" id="SSF53335">
    <property type="entry name" value="S-adenosyl-L-methionine-dependent methyltransferases"/>
    <property type="match status" value="1"/>
</dbReference>
<dbReference type="Proteomes" id="UP000645676">
    <property type="component" value="Unassembled WGS sequence"/>
</dbReference>
<feature type="domain" description="Type II methyltransferase M.TaqI-like" evidence="8">
    <location>
        <begin position="64"/>
        <end position="178"/>
    </location>
</feature>
<dbReference type="Pfam" id="PF07669">
    <property type="entry name" value="Eco57I"/>
    <property type="match status" value="1"/>
</dbReference>
<keyword evidence="6" id="KW-0238">DNA-binding</keyword>
<dbReference type="InterPro" id="IPR002052">
    <property type="entry name" value="DNA_methylase_N6_adenine_CS"/>
</dbReference>
<reference evidence="9" key="1">
    <citation type="journal article" date="2020" name="bioRxiv">
        <title>A rank-normalized archaeal taxonomy based on genome phylogeny resolves widespread incomplete and uneven classifications.</title>
        <authorList>
            <person name="Rinke C."/>
            <person name="Chuvochina M."/>
            <person name="Mussig A.J."/>
            <person name="Chaumeil P.-A."/>
            <person name="Waite D.W."/>
            <person name="Whitman W.B."/>
            <person name="Parks D.H."/>
            <person name="Hugenholtz P."/>
        </authorList>
    </citation>
    <scope>NUCLEOTIDE SEQUENCE</scope>
    <source>
        <strain evidence="9">UBA8849</strain>
    </source>
</reference>
<evidence type="ECO:0000256" key="1">
    <source>
        <dbReference type="ARBA" id="ARBA00011900"/>
    </source>
</evidence>
<dbReference type="EC" id="2.1.1.72" evidence="1"/>
<evidence type="ECO:0000259" key="8">
    <source>
        <dbReference type="Pfam" id="PF07669"/>
    </source>
</evidence>
<dbReference type="PROSITE" id="PS00092">
    <property type="entry name" value="N6_MTASE"/>
    <property type="match status" value="1"/>
</dbReference>
<organism evidence="9 10">
    <name type="scientific">Methanocaldococcus jannaschii</name>
    <dbReference type="NCBI Taxonomy" id="2190"/>
    <lineage>
        <taxon>Archaea</taxon>
        <taxon>Methanobacteriati</taxon>
        <taxon>Methanobacteriota</taxon>
        <taxon>Methanomada group</taxon>
        <taxon>Methanococci</taxon>
        <taxon>Methanococcales</taxon>
        <taxon>Methanocaldococcaceae</taxon>
        <taxon>Methanocaldococcus</taxon>
    </lineage>
</organism>
<dbReference type="SUPFAM" id="SSF116734">
    <property type="entry name" value="DNA methylase specificity domain"/>
    <property type="match status" value="1"/>
</dbReference>
<evidence type="ECO:0000256" key="2">
    <source>
        <dbReference type="ARBA" id="ARBA00022603"/>
    </source>
</evidence>
<dbReference type="PRINTS" id="PR00507">
    <property type="entry name" value="N12N6MTFRASE"/>
</dbReference>
<dbReference type="Gene3D" id="3.90.220.20">
    <property type="entry name" value="DNA methylase specificity domains"/>
    <property type="match status" value="1"/>
</dbReference>
<accession>A0A832WHX5</accession>
<dbReference type="InterPro" id="IPR044946">
    <property type="entry name" value="Restrct_endonuc_typeI_TRD_sf"/>
</dbReference>
<keyword evidence="2 9" id="KW-0489">Methyltransferase</keyword>
<dbReference type="InterPro" id="IPR011639">
    <property type="entry name" value="MethylTrfase_TaqI-like_dom"/>
</dbReference>
<evidence type="ECO:0000256" key="5">
    <source>
        <dbReference type="ARBA" id="ARBA00022747"/>
    </source>
</evidence>
<evidence type="ECO:0000256" key="3">
    <source>
        <dbReference type="ARBA" id="ARBA00022679"/>
    </source>
</evidence>
<protein>
    <recommendedName>
        <fullName evidence="1">site-specific DNA-methyltransferase (adenine-specific)</fullName>
        <ecNumber evidence="1">2.1.1.72</ecNumber>
    </recommendedName>
</protein>
<dbReference type="InterPro" id="IPR050953">
    <property type="entry name" value="N4_N6_ade-DNA_methylase"/>
</dbReference>
<dbReference type="AlphaFoldDB" id="A0A832WHX5"/>
<dbReference type="GO" id="GO:0032259">
    <property type="term" value="P:methylation"/>
    <property type="evidence" value="ECO:0007669"/>
    <property type="project" value="UniProtKB-KW"/>
</dbReference>
<gene>
    <name evidence="9" type="ORF">HA335_03015</name>
</gene>
<dbReference type="CDD" id="cd02440">
    <property type="entry name" value="AdoMet_MTases"/>
    <property type="match status" value="1"/>
</dbReference>
<proteinExistence type="predicted"/>
<dbReference type="GO" id="GO:0003677">
    <property type="term" value="F:DNA binding"/>
    <property type="evidence" value="ECO:0007669"/>
    <property type="project" value="UniProtKB-KW"/>
</dbReference>
<evidence type="ECO:0000256" key="4">
    <source>
        <dbReference type="ARBA" id="ARBA00022691"/>
    </source>
</evidence>
<evidence type="ECO:0000313" key="9">
    <source>
        <dbReference type="EMBL" id="HII59542.1"/>
    </source>
</evidence>
<keyword evidence="3" id="KW-0808">Transferase</keyword>
<dbReference type="GO" id="GO:0009007">
    <property type="term" value="F:site-specific DNA-methyltransferase (adenine-specific) activity"/>
    <property type="evidence" value="ECO:0007669"/>
    <property type="project" value="UniProtKB-EC"/>
</dbReference>
<dbReference type="GO" id="GO:0009307">
    <property type="term" value="P:DNA restriction-modification system"/>
    <property type="evidence" value="ECO:0007669"/>
    <property type="project" value="UniProtKB-KW"/>
</dbReference>
<dbReference type="Gene3D" id="3.40.50.150">
    <property type="entry name" value="Vaccinia Virus protein VP39"/>
    <property type="match status" value="1"/>
</dbReference>
<sequence>MEKISFVETPKEIAELMINLSTIPKNGLVLDTGCGKGIFLEVLREFGYKNCVGIEIDKDLYNHCKAKFDEFEIILGDYLSYNFKEKFDLIIGNPPYAHFNSLPEFIKKEVKRIIGTSEGDIYYAFIIKSINLLKDGGELIYIVPYHFFYNTYAKIVRDNILKHGKLEIIIDLDEVRLFKNENPETIIFKFKKGEFNHKSEKIDVIRIISKKVKLKEIKEKAINVLNAKKSNDIFEYMEIPHYTTPEPWSTFFTKIPDFPHVLLKDIAKVGVGLVSGFDEAFLLNEDDISKLNEDEKQLIKNFVKAKNCKRFVVEGFVQYILIEDNLKDEEIFKTKYPNIYKKLLKFKDRMENRYLPKNKKWFNWQALRNYKFLIKNLNKKRIYVPTLDRKPYNRFSLGDDELLPSGDVIFIQPYNDDDIYFLLGYLNSSFFRNYYLANGGRRGGRVAFTQKLLENAKIPTFSDEVKEKIKNIVKDIIYNLKNGKDIENLERQIDYIIVSAINNNQFKGYQTTLKNLLKPKLKG</sequence>
<keyword evidence="4" id="KW-0949">S-adenosyl-L-methionine</keyword>
<evidence type="ECO:0000256" key="7">
    <source>
        <dbReference type="ARBA" id="ARBA00047942"/>
    </source>
</evidence>
<comment type="catalytic activity">
    <reaction evidence="7">
        <text>a 2'-deoxyadenosine in DNA + S-adenosyl-L-methionine = an N(6)-methyl-2'-deoxyadenosine in DNA + S-adenosyl-L-homocysteine + H(+)</text>
        <dbReference type="Rhea" id="RHEA:15197"/>
        <dbReference type="Rhea" id="RHEA-COMP:12418"/>
        <dbReference type="Rhea" id="RHEA-COMP:12419"/>
        <dbReference type="ChEBI" id="CHEBI:15378"/>
        <dbReference type="ChEBI" id="CHEBI:57856"/>
        <dbReference type="ChEBI" id="CHEBI:59789"/>
        <dbReference type="ChEBI" id="CHEBI:90615"/>
        <dbReference type="ChEBI" id="CHEBI:90616"/>
        <dbReference type="EC" id="2.1.1.72"/>
    </reaction>
</comment>
<name>A0A832WHX5_9EURY</name>
<evidence type="ECO:0000256" key="6">
    <source>
        <dbReference type="ARBA" id="ARBA00023125"/>
    </source>
</evidence>
<dbReference type="PANTHER" id="PTHR33841">
    <property type="entry name" value="DNA METHYLTRANSFERASE YEEA-RELATED"/>
    <property type="match status" value="1"/>
</dbReference>
<dbReference type="EMBL" id="DUJR01000015">
    <property type="protein sequence ID" value="HII59542.1"/>
    <property type="molecule type" value="Genomic_DNA"/>
</dbReference>
<dbReference type="InterPro" id="IPR029063">
    <property type="entry name" value="SAM-dependent_MTases_sf"/>
</dbReference>